<feature type="compositionally biased region" description="Gly residues" evidence="17">
    <location>
        <begin position="650"/>
        <end position="663"/>
    </location>
</feature>
<keyword evidence="3 16" id="KW-0813">Transport</keyword>
<evidence type="ECO:0000256" key="6">
    <source>
        <dbReference type="ARBA" id="ARBA00022723"/>
    </source>
</evidence>
<feature type="compositionally biased region" description="Low complexity" evidence="17">
    <location>
        <begin position="14"/>
        <end position="27"/>
    </location>
</feature>
<accession>A0A836C256</accession>
<feature type="transmembrane region" description="Helical" evidence="16">
    <location>
        <begin position="1219"/>
        <end position="1241"/>
    </location>
</feature>
<keyword evidence="7 16" id="KW-0547">Nucleotide-binding</keyword>
<feature type="transmembrane region" description="Helical" evidence="16">
    <location>
        <begin position="1253"/>
        <end position="1274"/>
    </location>
</feature>
<dbReference type="GO" id="GO:0005886">
    <property type="term" value="C:plasma membrane"/>
    <property type="evidence" value="ECO:0007669"/>
    <property type="project" value="TreeGrafter"/>
</dbReference>
<dbReference type="GO" id="GO:0046872">
    <property type="term" value="F:metal ion binding"/>
    <property type="evidence" value="ECO:0007669"/>
    <property type="project" value="UniProtKB-KW"/>
</dbReference>
<evidence type="ECO:0000259" key="19">
    <source>
        <dbReference type="Pfam" id="PF00689"/>
    </source>
</evidence>
<evidence type="ECO:0000256" key="1">
    <source>
        <dbReference type="ARBA" id="ARBA00004127"/>
    </source>
</evidence>
<feature type="domain" description="Cation-transporting P-type ATPase N-terminal" evidence="20">
    <location>
        <begin position="139"/>
        <end position="181"/>
    </location>
</feature>
<keyword evidence="11" id="KW-1278">Translocase</keyword>
<dbReference type="InterPro" id="IPR008250">
    <property type="entry name" value="ATPase_P-typ_transduc_dom_A_sf"/>
</dbReference>
<dbReference type="SFLD" id="SFLDG00002">
    <property type="entry name" value="C1.7:_P-type_atpase_like"/>
    <property type="match status" value="1"/>
</dbReference>
<protein>
    <recommendedName>
        <fullName evidence="16">Calcium-transporting ATPase</fullName>
        <ecNumber evidence="16">7.2.2.10</ecNumber>
    </recommendedName>
</protein>
<dbReference type="InterPro" id="IPR059000">
    <property type="entry name" value="ATPase_P-type_domA"/>
</dbReference>
<feature type="compositionally biased region" description="Pro residues" evidence="17">
    <location>
        <begin position="1"/>
        <end position="13"/>
    </location>
</feature>
<dbReference type="SUPFAM" id="SSF81660">
    <property type="entry name" value="Metal cation-transporting ATPase, ATP-binding domain N"/>
    <property type="match status" value="1"/>
</dbReference>
<dbReference type="InterPro" id="IPR004014">
    <property type="entry name" value="ATPase_P-typ_cation-transptr_N"/>
</dbReference>
<feature type="compositionally biased region" description="Low complexity" evidence="17">
    <location>
        <begin position="576"/>
        <end position="591"/>
    </location>
</feature>
<dbReference type="Pfam" id="PF00690">
    <property type="entry name" value="Cation_ATPase_N"/>
    <property type="match status" value="1"/>
</dbReference>
<evidence type="ECO:0000256" key="8">
    <source>
        <dbReference type="ARBA" id="ARBA00022837"/>
    </source>
</evidence>
<dbReference type="PRINTS" id="PR00120">
    <property type="entry name" value="HATPASE"/>
</dbReference>
<evidence type="ECO:0000256" key="11">
    <source>
        <dbReference type="ARBA" id="ARBA00022967"/>
    </source>
</evidence>
<dbReference type="PRINTS" id="PR00119">
    <property type="entry name" value="CATATPASE"/>
</dbReference>
<dbReference type="SUPFAM" id="SSF81665">
    <property type="entry name" value="Calcium ATPase, transmembrane domain M"/>
    <property type="match status" value="1"/>
</dbReference>
<dbReference type="GO" id="GO:0005388">
    <property type="term" value="F:P-type calcium transporter activity"/>
    <property type="evidence" value="ECO:0007669"/>
    <property type="project" value="UniProtKB-EC"/>
</dbReference>
<dbReference type="InterPro" id="IPR023214">
    <property type="entry name" value="HAD_sf"/>
</dbReference>
<dbReference type="InterPro" id="IPR006408">
    <property type="entry name" value="P-type_ATPase_IIB"/>
</dbReference>
<feature type="compositionally biased region" description="Low complexity" evidence="17">
    <location>
        <begin position="604"/>
        <end position="649"/>
    </location>
</feature>
<keyword evidence="12 16" id="KW-1133">Transmembrane helix</keyword>
<evidence type="ECO:0000256" key="7">
    <source>
        <dbReference type="ARBA" id="ARBA00022741"/>
    </source>
</evidence>
<dbReference type="PANTHER" id="PTHR24093:SF369">
    <property type="entry name" value="CALCIUM-TRANSPORTING ATPASE"/>
    <property type="match status" value="1"/>
</dbReference>
<dbReference type="InterPro" id="IPR036412">
    <property type="entry name" value="HAD-like_sf"/>
</dbReference>
<evidence type="ECO:0000256" key="12">
    <source>
        <dbReference type="ARBA" id="ARBA00022989"/>
    </source>
</evidence>
<dbReference type="Pfam" id="PF00122">
    <property type="entry name" value="E1-E2_ATPase"/>
    <property type="match status" value="1"/>
</dbReference>
<dbReference type="Pfam" id="PF00689">
    <property type="entry name" value="Cation_ATPase_C"/>
    <property type="match status" value="1"/>
</dbReference>
<comment type="similarity">
    <text evidence="2 16">Belongs to the cation transport ATPase (P-type) (TC 3.A.3) family. Type IIB subfamily.</text>
</comment>
<feature type="transmembrane region" description="Helical" evidence="16">
    <location>
        <begin position="399"/>
        <end position="425"/>
    </location>
</feature>
<evidence type="ECO:0000256" key="5">
    <source>
        <dbReference type="ARBA" id="ARBA00022692"/>
    </source>
</evidence>
<keyword evidence="8 16" id="KW-0106">Calcium</keyword>
<dbReference type="GO" id="GO:0012505">
    <property type="term" value="C:endomembrane system"/>
    <property type="evidence" value="ECO:0007669"/>
    <property type="project" value="UniProtKB-SubCell"/>
</dbReference>
<evidence type="ECO:0000256" key="17">
    <source>
        <dbReference type="SAM" id="MobiDB-lite"/>
    </source>
</evidence>
<feature type="transmembrane region" description="Helical" evidence="16">
    <location>
        <begin position="1150"/>
        <end position="1168"/>
    </location>
</feature>
<comment type="catalytic activity">
    <reaction evidence="15 16">
        <text>Ca(2+)(in) + ATP + H2O = Ca(2+)(out) + ADP + phosphate + H(+)</text>
        <dbReference type="Rhea" id="RHEA:18105"/>
        <dbReference type="ChEBI" id="CHEBI:15377"/>
        <dbReference type="ChEBI" id="CHEBI:15378"/>
        <dbReference type="ChEBI" id="CHEBI:29108"/>
        <dbReference type="ChEBI" id="CHEBI:30616"/>
        <dbReference type="ChEBI" id="CHEBI:43474"/>
        <dbReference type="ChEBI" id="CHEBI:456216"/>
        <dbReference type="EC" id="7.2.2.10"/>
    </reaction>
</comment>
<dbReference type="SUPFAM" id="SSF56784">
    <property type="entry name" value="HAD-like"/>
    <property type="match status" value="1"/>
</dbReference>
<dbReference type="FunFam" id="3.40.50.1000:FF:000018">
    <property type="entry name" value="Calcium-transporting ATPase"/>
    <property type="match status" value="1"/>
</dbReference>
<keyword evidence="5 16" id="KW-0812">Transmembrane</keyword>
<feature type="compositionally biased region" description="Gly residues" evidence="17">
    <location>
        <begin position="678"/>
        <end position="696"/>
    </location>
</feature>
<dbReference type="SFLD" id="SFLDS00003">
    <property type="entry name" value="Haloacid_Dehalogenase"/>
    <property type="match status" value="1"/>
</dbReference>
<organism evidence="21 22">
    <name type="scientific">Edaphochlamys debaryana</name>
    <dbReference type="NCBI Taxonomy" id="47281"/>
    <lineage>
        <taxon>Eukaryota</taxon>
        <taxon>Viridiplantae</taxon>
        <taxon>Chlorophyta</taxon>
        <taxon>core chlorophytes</taxon>
        <taxon>Chlorophyceae</taxon>
        <taxon>CS clade</taxon>
        <taxon>Chlamydomonadales</taxon>
        <taxon>Chlamydomonadales incertae sedis</taxon>
        <taxon>Edaphochlamys</taxon>
    </lineage>
</organism>
<dbReference type="FunFam" id="1.20.1110.10:FF:000039">
    <property type="entry name" value="Calcium-transporting ATPase"/>
    <property type="match status" value="1"/>
</dbReference>
<keyword evidence="10" id="KW-0460">Magnesium</keyword>
<feature type="region of interest" description="Disordered" evidence="17">
    <location>
        <begin position="1280"/>
        <end position="1308"/>
    </location>
</feature>
<feature type="transmembrane region" description="Helical" evidence="16">
    <location>
        <begin position="1069"/>
        <end position="1090"/>
    </location>
</feature>
<evidence type="ECO:0000256" key="16">
    <source>
        <dbReference type="RuleBase" id="RU361146"/>
    </source>
</evidence>
<dbReference type="EMBL" id="JAEHOE010000020">
    <property type="protein sequence ID" value="KAG2496224.1"/>
    <property type="molecule type" value="Genomic_DNA"/>
</dbReference>
<keyword evidence="9 16" id="KW-0067">ATP-binding</keyword>
<dbReference type="InterPro" id="IPR023298">
    <property type="entry name" value="ATPase_P-typ_TM_dom_sf"/>
</dbReference>
<dbReference type="InterPro" id="IPR023299">
    <property type="entry name" value="ATPase_P-typ_cyto_dom_N"/>
</dbReference>
<keyword evidence="14 16" id="KW-0472">Membrane</keyword>
<feature type="region of interest" description="Disordered" evidence="17">
    <location>
        <begin position="512"/>
        <end position="555"/>
    </location>
</feature>
<dbReference type="Gene3D" id="2.70.150.10">
    <property type="entry name" value="Calcium-transporting ATPase, cytoplasmic transduction domain A"/>
    <property type="match status" value="1"/>
</dbReference>
<dbReference type="NCBIfam" id="TIGR01494">
    <property type="entry name" value="ATPase_P-type"/>
    <property type="match status" value="2"/>
</dbReference>
<evidence type="ECO:0000256" key="14">
    <source>
        <dbReference type="ARBA" id="ARBA00023136"/>
    </source>
</evidence>
<evidence type="ECO:0000259" key="20">
    <source>
        <dbReference type="Pfam" id="PF00690"/>
    </source>
</evidence>
<feature type="transmembrane region" description="Helical" evidence="16">
    <location>
        <begin position="201"/>
        <end position="220"/>
    </location>
</feature>
<reference evidence="21" key="1">
    <citation type="journal article" date="2020" name="bioRxiv">
        <title>Comparative genomics of Chlamydomonas.</title>
        <authorList>
            <person name="Craig R.J."/>
            <person name="Hasan A.R."/>
            <person name="Ness R.W."/>
            <person name="Keightley P.D."/>
        </authorList>
    </citation>
    <scope>NUCLEOTIDE SEQUENCE</scope>
    <source>
        <strain evidence="21">CCAP 11/70</strain>
    </source>
</reference>
<feature type="transmembrane region" description="Helical" evidence="16">
    <location>
        <begin position="359"/>
        <end position="379"/>
    </location>
</feature>
<dbReference type="PANTHER" id="PTHR24093">
    <property type="entry name" value="CATION TRANSPORTING ATPASE"/>
    <property type="match status" value="1"/>
</dbReference>
<dbReference type="InterPro" id="IPR006068">
    <property type="entry name" value="ATPase_P-typ_cation-transptr_C"/>
</dbReference>
<evidence type="ECO:0000259" key="18">
    <source>
        <dbReference type="Pfam" id="PF00122"/>
    </source>
</evidence>
<dbReference type="Gene3D" id="3.40.50.1000">
    <property type="entry name" value="HAD superfamily/HAD-like"/>
    <property type="match status" value="2"/>
</dbReference>
<keyword evidence="4 16" id="KW-0109">Calcium transport</keyword>
<feature type="transmembrane region" description="Helical" evidence="16">
    <location>
        <begin position="1096"/>
        <end position="1118"/>
    </location>
</feature>
<comment type="caution">
    <text evidence="16">Lacks conserved residue(s) required for the propagation of feature annotation.</text>
</comment>
<dbReference type="Gene3D" id="1.20.1110.10">
    <property type="entry name" value="Calcium-transporting ATPase, transmembrane domain"/>
    <property type="match status" value="2"/>
</dbReference>
<comment type="function">
    <text evidence="16">Catalyzes the hydrolysis of ATP coupled with the transport of calcium.</text>
</comment>
<feature type="domain" description="Cation-transporting P-type ATPase C-terminal" evidence="19">
    <location>
        <begin position="1094"/>
        <end position="1272"/>
    </location>
</feature>
<proteinExistence type="inferred from homology"/>
<dbReference type="SUPFAM" id="SSF81653">
    <property type="entry name" value="Calcium ATPase, transduction domain A"/>
    <property type="match status" value="1"/>
</dbReference>
<dbReference type="Pfam" id="PF08282">
    <property type="entry name" value="Hydrolase_3"/>
    <property type="match status" value="1"/>
</dbReference>
<dbReference type="EC" id="7.2.2.10" evidence="16"/>
<dbReference type="GO" id="GO:0005524">
    <property type="term" value="F:ATP binding"/>
    <property type="evidence" value="ECO:0007669"/>
    <property type="project" value="UniProtKB-KW"/>
</dbReference>
<feature type="transmembrane region" description="Helical" evidence="16">
    <location>
        <begin position="170"/>
        <end position="189"/>
    </location>
</feature>
<gene>
    <name evidence="21" type="ORF">HYH03_005822</name>
</gene>
<evidence type="ECO:0000256" key="3">
    <source>
        <dbReference type="ARBA" id="ARBA00022448"/>
    </source>
</evidence>
<dbReference type="SFLD" id="SFLDF00027">
    <property type="entry name" value="p-type_atpase"/>
    <property type="match status" value="1"/>
</dbReference>
<sequence>MPRQPKAPKPSAPGPAAAAAGPGAGAPAAPPAPPVPPFAVTRDELVALNDAKDTAALQDKYGGAAGLAAALCSDLYHGIRTAGGGASAAAGAGVGVGGAGFLGGSGRGGGGGSGHGAANGGFDGGGVEGGGSKGMPSLAERVEVFGSNHPPVVPPKSLLGLIWGNLQDPILLLLIAAALVSTVLGAAIPEQRHESGWVEGVAIWVAIAVVVLVASFNDYSKDRQFAALNRRKDLTDVTVVRDGRETRVQNTELVVGDILVLASGDKVPADGVLAVPGLDRGGLMALDEASLTGESEAVRKDVAEDPWVRCGTQVQEGGGKVLVLAVGPDTEYGKTMAIIGAAGGSDTPLTEKLGHLAGAIGKVGAIAAVTLFVILMIIWMVENRGFPISKINKDGPVQFFLYCVTIVVVAVPEGLPLAVTISLAYSMRQMMDDQCFVRVLEACETMGGCTAICSDKTGTLTQNRMTVVEAWVAPDLHFDRAPLASQLPPALLEELQLNIALNSRAFLVEPPALGTAAPHPGPHHYKPSPDSDAPASTARKPGAPEPSGPADGTGAYGVTTVGGLYAAGVDFRGDLGSSRRSTTSAATTPAFTPTPGPAPPPAGPSAASSFAAPRSSSAGGSSFAAPPSASSSFSFPWMGSARRGSTASARGGGGGGGGGGGSGRDLEMGRNGSSASGSGRGGEDGVAGGGGAGGSGRQLSRIGESEAEAASPAGLGGLGWLLRPFTRAADAVADGGPPEVDDGSVTPGGAPAGGFAPPPRTTLVGNRTECALLVLMDYGWGGRTYDAVRKEYEGALEHVYAFTSERKMSSVVVRLPDGSRRLYVKGAAEWVLRACGSVATGATAASAAPLDGARRGALGSLVEGLAGRGLRCIALAAAGLPGDPPGGRPEGYWEEPPEPEGGLTLQALMAIKDPVRPEVPAAVAACQRAGITVRMVTGDNVNTARFIATECGILTPGGQALEGPAFRALSDEQLAEALPRLQVLARSSPSDKFRLVSALKALREVVAVTGDGTNDAPALKESDVGLAMGITGTEVAKEAADIVVLDDNFSSIVRAVLWGRTVFENIRKFVAFQLTVNIVALVVAFVGAIAGGREPLTVLQLLWVNLIMDTLAALALATERPDPQILDRKPYGRSEHLITGTMLRYMLTQAAYQIAVLFFILYALPSVLPGRYGTGVDPDHVRSLSLLFNTFIFCQVFNEINSRRISDELNVFARLHRSPIFVAVLLVTVGAQVIIVELLGSFFSVEPLSWGEWLVSIGLGAVSLPLSTLVRLAGRAAHRRGEAREGAKQGQRAQGRGTTGIGGGDDVEGVTAVVRDGAEQRV</sequence>
<evidence type="ECO:0000256" key="10">
    <source>
        <dbReference type="ARBA" id="ARBA00022842"/>
    </source>
</evidence>
<dbReference type="NCBIfam" id="TIGR01517">
    <property type="entry name" value="ATPase-IIB_Ca"/>
    <property type="match status" value="1"/>
</dbReference>
<dbReference type="InterPro" id="IPR018303">
    <property type="entry name" value="ATPase_P-typ_P_site"/>
</dbReference>
<dbReference type="OrthoDB" id="3352408at2759"/>
<comment type="caution">
    <text evidence="21">The sequence shown here is derived from an EMBL/GenBank/DDBJ whole genome shotgun (WGS) entry which is preliminary data.</text>
</comment>
<feature type="region of interest" description="Disordered" evidence="17">
    <location>
        <begin position="1"/>
        <end position="38"/>
    </location>
</feature>
<dbReference type="Pfam" id="PF13246">
    <property type="entry name" value="Cation_ATPase"/>
    <property type="match status" value="1"/>
</dbReference>
<keyword evidence="13 16" id="KW-0406">Ion transport</keyword>
<dbReference type="FunFam" id="3.40.50.1000:FF:000001">
    <property type="entry name" value="Phospholipid-transporting ATPase IC"/>
    <property type="match status" value="1"/>
</dbReference>
<feature type="region of interest" description="Disordered" evidence="17">
    <location>
        <begin position="576"/>
        <end position="710"/>
    </location>
</feature>
<dbReference type="Gene3D" id="3.40.1110.10">
    <property type="entry name" value="Calcium-transporting ATPase, cytoplasmic domain N"/>
    <property type="match status" value="2"/>
</dbReference>
<name>A0A836C256_9CHLO</name>
<keyword evidence="6" id="KW-0479">Metal-binding</keyword>
<evidence type="ECO:0000256" key="2">
    <source>
        <dbReference type="ARBA" id="ARBA00006124"/>
    </source>
</evidence>
<dbReference type="Proteomes" id="UP000612055">
    <property type="component" value="Unassembled WGS sequence"/>
</dbReference>
<feature type="compositionally biased region" description="Pro residues" evidence="17">
    <location>
        <begin position="592"/>
        <end position="603"/>
    </location>
</feature>
<evidence type="ECO:0000256" key="4">
    <source>
        <dbReference type="ARBA" id="ARBA00022568"/>
    </source>
</evidence>
<evidence type="ECO:0000256" key="15">
    <source>
        <dbReference type="ARBA" id="ARBA00048694"/>
    </source>
</evidence>
<comment type="subcellular location">
    <subcellularLocation>
        <location evidence="1">Endomembrane system</location>
        <topology evidence="1">Multi-pass membrane protein</topology>
    </subcellularLocation>
    <subcellularLocation>
        <location evidence="16">Membrane</location>
        <topology evidence="16">Multi-pass membrane protein</topology>
    </subcellularLocation>
</comment>
<keyword evidence="22" id="KW-1185">Reference proteome</keyword>
<dbReference type="PROSITE" id="PS00154">
    <property type="entry name" value="ATPASE_E1_E2"/>
    <property type="match status" value="1"/>
</dbReference>
<evidence type="ECO:0000313" key="22">
    <source>
        <dbReference type="Proteomes" id="UP000612055"/>
    </source>
</evidence>
<dbReference type="GO" id="GO:0016887">
    <property type="term" value="F:ATP hydrolysis activity"/>
    <property type="evidence" value="ECO:0007669"/>
    <property type="project" value="InterPro"/>
</dbReference>
<evidence type="ECO:0000256" key="13">
    <source>
        <dbReference type="ARBA" id="ARBA00023065"/>
    </source>
</evidence>
<feature type="region of interest" description="Disordered" evidence="17">
    <location>
        <begin position="109"/>
        <end position="130"/>
    </location>
</feature>
<dbReference type="InterPro" id="IPR001757">
    <property type="entry name" value="P_typ_ATPase"/>
</dbReference>
<evidence type="ECO:0000256" key="9">
    <source>
        <dbReference type="ARBA" id="ARBA00022840"/>
    </source>
</evidence>
<evidence type="ECO:0000313" key="21">
    <source>
        <dbReference type="EMBL" id="KAG2496224.1"/>
    </source>
</evidence>
<feature type="domain" description="P-type ATPase A" evidence="18">
    <location>
        <begin position="236"/>
        <end position="337"/>
    </location>
</feature>
<feature type="compositionally biased region" description="Pro residues" evidence="17">
    <location>
        <begin position="28"/>
        <end position="37"/>
    </location>
</feature>
<dbReference type="InterPro" id="IPR044492">
    <property type="entry name" value="P_typ_ATPase_HD_dom"/>
</dbReference>